<dbReference type="EMBL" id="JAHWDQ010000001">
    <property type="protein sequence ID" value="MBW2939307.1"/>
    <property type="molecule type" value="Genomic_DNA"/>
</dbReference>
<comment type="caution">
    <text evidence="6">The sequence shown here is derived from an EMBL/GenBank/DDBJ whole genome shotgun (WGS) entry which is preliminary data.</text>
</comment>
<evidence type="ECO:0000313" key="6">
    <source>
        <dbReference type="EMBL" id="MBW2939307.1"/>
    </source>
</evidence>
<evidence type="ECO:0000256" key="2">
    <source>
        <dbReference type="ARBA" id="ARBA00023110"/>
    </source>
</evidence>
<keyword evidence="2" id="KW-0697">Rotamase</keyword>
<dbReference type="GO" id="GO:0003755">
    <property type="term" value="F:peptidyl-prolyl cis-trans isomerase activity"/>
    <property type="evidence" value="ECO:0007669"/>
    <property type="project" value="UniProtKB-EC"/>
</dbReference>
<gene>
    <name evidence="6" type="ORF">KXJ70_00845</name>
</gene>
<dbReference type="PANTHER" id="PTHR43246">
    <property type="entry name" value="PEPTIDYL-PROLYL CIS-TRANS ISOMERASE CYP38, CHLOROPLASTIC"/>
    <property type="match status" value="1"/>
</dbReference>
<feature type="chain" id="PRO_5045050065" description="peptidylprolyl isomerase" evidence="4">
    <location>
        <begin position="23"/>
        <end position="190"/>
    </location>
</feature>
<proteinExistence type="predicted"/>
<evidence type="ECO:0000256" key="1">
    <source>
        <dbReference type="ARBA" id="ARBA00013194"/>
    </source>
</evidence>
<evidence type="ECO:0000313" key="7">
    <source>
        <dbReference type="Proteomes" id="UP001166291"/>
    </source>
</evidence>
<dbReference type="Proteomes" id="UP001166291">
    <property type="component" value="Unassembled WGS sequence"/>
</dbReference>
<dbReference type="InterPro" id="IPR002130">
    <property type="entry name" value="Cyclophilin-type_PPIase_dom"/>
</dbReference>
<accession>A0ABS6VLX0</accession>
<dbReference type="Pfam" id="PF00160">
    <property type="entry name" value="Pro_isomerase"/>
    <property type="match status" value="1"/>
</dbReference>
<sequence>MRFLPALVFAIFSLAAVTPTLGEESKPNPVVVIETSKGDITLELYPNKAPVTVENFLGYVESGFYNGTIFHRVIRRFAVQGGGFTPDLVEKPNGESIVNESKTSKLRNDRWTVAMARTDDPNSARSQFFINMRMNLDLDSRMGRDGYAVFGKVIEGENIVRDIAISNTHSVGGMDDVPVEPILIISTTIK</sequence>
<feature type="signal peptide" evidence="4">
    <location>
        <begin position="1"/>
        <end position="22"/>
    </location>
</feature>
<dbReference type="RefSeq" id="WP_219041576.1">
    <property type="nucleotide sequence ID" value="NZ_JAHWDQ010000001.1"/>
</dbReference>
<keyword evidence="4" id="KW-0732">Signal</keyword>
<protein>
    <recommendedName>
        <fullName evidence="1">peptidylprolyl isomerase</fullName>
        <ecNumber evidence="1">5.2.1.8</ecNumber>
    </recommendedName>
</protein>
<keyword evidence="3 6" id="KW-0413">Isomerase</keyword>
<dbReference type="EC" id="5.2.1.8" evidence="1"/>
<feature type="domain" description="PPIase cyclophilin-type" evidence="5">
    <location>
        <begin position="30"/>
        <end position="189"/>
    </location>
</feature>
<keyword evidence="7" id="KW-1185">Reference proteome</keyword>
<evidence type="ECO:0000256" key="3">
    <source>
        <dbReference type="ARBA" id="ARBA00023235"/>
    </source>
</evidence>
<dbReference type="InterPro" id="IPR044665">
    <property type="entry name" value="E_coli_cyclophilin_A-like"/>
</dbReference>
<reference evidence="6" key="1">
    <citation type="submission" date="2021-07" db="EMBL/GenBank/DDBJ databases">
        <title>Zhongshania sp. CAU 1632 isolated from seawater.</title>
        <authorList>
            <person name="Kim W."/>
        </authorList>
    </citation>
    <scope>NUCLEOTIDE SEQUENCE</scope>
    <source>
        <strain evidence="6">CAU 1632</strain>
    </source>
</reference>
<organism evidence="6 7">
    <name type="scientific">Zhongshania aquimaris</name>
    <dbReference type="NCBI Taxonomy" id="2857107"/>
    <lineage>
        <taxon>Bacteria</taxon>
        <taxon>Pseudomonadati</taxon>
        <taxon>Pseudomonadota</taxon>
        <taxon>Gammaproteobacteria</taxon>
        <taxon>Cellvibrionales</taxon>
        <taxon>Spongiibacteraceae</taxon>
        <taxon>Zhongshania</taxon>
    </lineage>
</organism>
<name>A0ABS6VLX0_9GAMM</name>
<evidence type="ECO:0000256" key="4">
    <source>
        <dbReference type="SAM" id="SignalP"/>
    </source>
</evidence>
<dbReference type="PROSITE" id="PS50072">
    <property type="entry name" value="CSA_PPIASE_2"/>
    <property type="match status" value="1"/>
</dbReference>
<evidence type="ECO:0000259" key="5">
    <source>
        <dbReference type="PROSITE" id="PS50072"/>
    </source>
</evidence>